<keyword evidence="2" id="KW-1185">Reference proteome</keyword>
<dbReference type="EMBL" id="CP090031">
    <property type="protein sequence ID" value="UPK91487.1"/>
    <property type="molecule type" value="Genomic_DNA"/>
</dbReference>
<dbReference type="Proteomes" id="UP000830768">
    <property type="component" value="Chromosome 2"/>
</dbReference>
<evidence type="ECO:0000313" key="2">
    <source>
        <dbReference type="Proteomes" id="UP000830768"/>
    </source>
</evidence>
<evidence type="ECO:0000313" key="1">
    <source>
        <dbReference type="EMBL" id="UPK91487.1"/>
    </source>
</evidence>
<sequence length="590" mass="65912">MTRSVEGIDVIQTATRRQETPLEPGSILLAKGHRLAEGRRPFDADTIFERDVAIPMRDGLTLRADIFRPAKTGGGEPEEKVPVLIAWGPYGKESGHGPTGDFYDALPGRMGLPKSKLSGYQSFEAPDPVEWTAHGYALCNVDIRGIGNSEGHLNYWGTADGRDGYDAVEYLAQLPWCNGSAALVGNSWLAISQWFIAAEQPPHLKCIAPLEGSSDTYRENLARGGVPTPAFTNFISSNLIGREQQEDMRAMLEKYPTWNEYWEDKRARMDRITVPSYILASFSTGLHTAGSFRAYEEIKTPRWLRVHDTQEWFDLYSEHRITELRSFFDRYTKGIQNNWEATPRVRLSVLGFNKPSIVERVVPEWPLPSTEFRTLYLHSSSTLQPEKPVAEAHATYQSDVKAMQVDDDPEELRFQYTFTEDAILAGYSSATLFMSCKEHDDLDVFVQLRKADANGMILQSLNIPAEALGLAPQDIEPVNPVIYLGPTGVLRASHRKKDKKLSKPYHPISSHTDLEPVPPGTIVKLEIGLWPTAISFDKGEKLILKVSGHPMTLAEFVPLRGSFVTANKGQHTIYLGGEHSSFISIPIAKL</sequence>
<gene>
    <name evidence="1" type="ORF">LCI18_002422</name>
</gene>
<organism evidence="1 2">
    <name type="scientific">Fusarium solani subsp. cucurbitae</name>
    <name type="common">Neocosmosporum cucurbitae</name>
    <dbReference type="NCBI Taxonomy" id="2747967"/>
    <lineage>
        <taxon>Eukaryota</taxon>
        <taxon>Fungi</taxon>
        <taxon>Dikarya</taxon>
        <taxon>Ascomycota</taxon>
        <taxon>Pezizomycotina</taxon>
        <taxon>Sordariomycetes</taxon>
        <taxon>Hypocreomycetidae</taxon>
        <taxon>Hypocreales</taxon>
        <taxon>Nectriaceae</taxon>
        <taxon>Fusarium</taxon>
        <taxon>Fusarium solani species complex</taxon>
    </lineage>
</organism>
<reference evidence="1" key="1">
    <citation type="submission" date="2021-11" db="EMBL/GenBank/DDBJ databases">
        <title>Fusarium solani-melongenae Genome sequencing and assembly.</title>
        <authorList>
            <person name="Xie S."/>
            <person name="Huang L."/>
            <person name="Zhang X."/>
        </authorList>
    </citation>
    <scope>NUCLEOTIDE SEQUENCE</scope>
    <source>
        <strain evidence="1">CRI 24-3</strain>
    </source>
</reference>
<protein>
    <submittedName>
        <fullName evidence="1">Uncharacterized protein</fullName>
    </submittedName>
</protein>
<accession>A0ACD3YR43</accession>
<name>A0ACD3YR43_FUSSC</name>
<proteinExistence type="predicted"/>